<dbReference type="OrthoDB" id="4827574at2"/>
<dbReference type="EMBL" id="BJNY01000012">
    <property type="protein sequence ID" value="GED06748.1"/>
    <property type="molecule type" value="Genomic_DNA"/>
</dbReference>
<sequence length="151" mass="17424">MTKYDDASWHYGGAFPDDLRPEAASTHIGIFLAWCVLHDLAEEETLEDLGEDLDLLYQRKMTPGAFLRELFDEKFSSDDLSSLGNAFAVAYYVGKNDDALYVDDYLDLFNVQANDIYSVPDTWETFDKLSPIILERYRSWELSDMPRFLNP</sequence>
<dbReference type="Proteomes" id="UP000316612">
    <property type="component" value="Unassembled WGS sequence"/>
</dbReference>
<dbReference type="InterPro" id="IPR057154">
    <property type="entry name" value="DUF7832"/>
</dbReference>
<feature type="domain" description="DUF7832" evidence="1">
    <location>
        <begin position="3"/>
        <end position="118"/>
    </location>
</feature>
<accession>A0A4Y4DTR6</accession>
<comment type="caution">
    <text evidence="2">The sequence shown here is derived from an EMBL/GenBank/DDBJ whole genome shotgun (WGS) entry which is preliminary data.</text>
</comment>
<gene>
    <name evidence="2" type="ORF">AUR04nite_22800</name>
</gene>
<dbReference type="Pfam" id="PF25191">
    <property type="entry name" value="DUF7832"/>
    <property type="match status" value="1"/>
</dbReference>
<protein>
    <recommendedName>
        <fullName evidence="1">DUF7832 domain-containing protein</fullName>
    </recommendedName>
</protein>
<proteinExistence type="predicted"/>
<evidence type="ECO:0000313" key="2">
    <source>
        <dbReference type="EMBL" id="GED06748.1"/>
    </source>
</evidence>
<name>A0A4Y4DTR6_GLUUR</name>
<reference evidence="2 3" key="1">
    <citation type="submission" date="2019-06" db="EMBL/GenBank/DDBJ databases">
        <title>Whole genome shotgun sequence of Glutamicibacter uratoxydans NBRC 15515.</title>
        <authorList>
            <person name="Hosoyama A."/>
            <person name="Uohara A."/>
            <person name="Ohji S."/>
            <person name="Ichikawa N."/>
        </authorList>
    </citation>
    <scope>NUCLEOTIDE SEQUENCE [LARGE SCALE GENOMIC DNA]</scope>
    <source>
        <strain evidence="2 3">NBRC 15515</strain>
    </source>
</reference>
<evidence type="ECO:0000313" key="3">
    <source>
        <dbReference type="Proteomes" id="UP000316612"/>
    </source>
</evidence>
<keyword evidence="3" id="KW-1185">Reference proteome</keyword>
<organism evidence="2 3">
    <name type="scientific">Glutamicibacter uratoxydans</name>
    <name type="common">Arthrobacter uratoxydans</name>
    <dbReference type="NCBI Taxonomy" id="43667"/>
    <lineage>
        <taxon>Bacteria</taxon>
        <taxon>Bacillati</taxon>
        <taxon>Actinomycetota</taxon>
        <taxon>Actinomycetes</taxon>
        <taxon>Micrococcales</taxon>
        <taxon>Micrococcaceae</taxon>
        <taxon>Glutamicibacter</taxon>
    </lineage>
</organism>
<evidence type="ECO:0000259" key="1">
    <source>
        <dbReference type="Pfam" id="PF25191"/>
    </source>
</evidence>
<dbReference type="AlphaFoldDB" id="A0A4Y4DTR6"/>
<dbReference type="RefSeq" id="WP_141365108.1">
    <property type="nucleotide sequence ID" value="NZ_BAAAJL010000006.1"/>
</dbReference>